<evidence type="ECO:0000259" key="11">
    <source>
        <dbReference type="PROSITE" id="PS50853"/>
    </source>
</evidence>
<feature type="domain" description="Fibronectin type-III" evidence="11">
    <location>
        <begin position="123"/>
        <end position="220"/>
    </location>
</feature>
<dbReference type="InterPro" id="IPR003961">
    <property type="entry name" value="FN3_dom"/>
</dbReference>
<evidence type="ECO:0000256" key="10">
    <source>
        <dbReference type="SAM" id="SignalP"/>
    </source>
</evidence>
<dbReference type="InterPro" id="IPR003531">
    <property type="entry name" value="Hempt_rcpt_S_F1_CS"/>
</dbReference>
<keyword evidence="7" id="KW-0325">Glycoprotein</keyword>
<dbReference type="PANTHER" id="PTHR23037">
    <property type="entry name" value="CYTOKINE RECEPTOR"/>
    <property type="match status" value="1"/>
</dbReference>
<dbReference type="PROSITE" id="PS01355">
    <property type="entry name" value="HEMATOPO_REC_S_F1"/>
    <property type="match status" value="1"/>
</dbReference>
<dbReference type="Gene3D" id="2.60.40.10">
    <property type="entry name" value="Immunoglobulins"/>
    <property type="match status" value="1"/>
</dbReference>
<keyword evidence="3 10" id="KW-0732">Signal</keyword>
<reference evidence="12" key="1">
    <citation type="submission" date="2023-08" db="EMBL/GenBank/DDBJ databases">
        <authorList>
            <person name="Alioto T."/>
            <person name="Alioto T."/>
            <person name="Gomez Garrido J."/>
        </authorList>
    </citation>
    <scope>NUCLEOTIDE SEQUENCE</scope>
</reference>
<gene>
    <name evidence="12" type="ORF">XNOV1_A040871</name>
</gene>
<proteinExistence type="predicted"/>
<dbReference type="CDD" id="cd00063">
    <property type="entry name" value="FN3"/>
    <property type="match status" value="1"/>
</dbReference>
<keyword evidence="6 12" id="KW-0675">Receptor</keyword>
<dbReference type="PANTHER" id="PTHR23037:SF7">
    <property type="entry name" value="INTERLEUKIN-21 RECEPTOR"/>
    <property type="match status" value="1"/>
</dbReference>
<evidence type="ECO:0000256" key="1">
    <source>
        <dbReference type="ARBA" id="ARBA00004479"/>
    </source>
</evidence>
<feature type="transmembrane region" description="Helical" evidence="9">
    <location>
        <begin position="230"/>
        <end position="249"/>
    </location>
</feature>
<evidence type="ECO:0000313" key="12">
    <source>
        <dbReference type="EMBL" id="CAJ1062888.1"/>
    </source>
</evidence>
<dbReference type="EMBL" id="OY660871">
    <property type="protein sequence ID" value="CAJ1062888.1"/>
    <property type="molecule type" value="Genomic_DNA"/>
</dbReference>
<sequence length="536" mass="60875">MASKSVVLLSLWGLSLFVCGVTSFCNVTCSTDYIEMVNCSCSASLPAAVLVTVTCRNYELVANGSCQIQPPKSWCAVYTESIDEVASVGTMCNTTVAQLDGQTALNDTESSQWELSKMVKASPPFDVRVTKTDRSYNITWEHENKDDYLTYEVRIREKGDVSKNPPLSFIENKKLLLLEHQELRPYVHYIVDVRAKFNTDNFFCGPWSEWSSSAEWTEGRRKLDIEGTDQNWWCALLFIVPVVCVIVIFSQKSYLCNKLQLITYIPKPDEFFEPLYHTYKGNFKEWVKSPFIESDYQKVSPHVQEKSEKQPDVLQWKNENRSSSEDNEMKQAGHKPQPQCNSLLYFQEGGSAQSAGHSSGHISIHTVTLSGEEEFEEEVQRSRSPVNTLRSYRDGESFGLLEEHPHSDLEERRISRLDRLSGMLPQHENQISNDLSLDHVSFEPHAHIDEPERVSLDSFVSQEQSEDGYPHVDLDTIDSGFGECSSPGAADSNMAVQMDLFQDHKSSNSNYVKQWMICSTIHEDSGNTENEILETQ</sequence>
<keyword evidence="4 9" id="KW-1133">Transmembrane helix</keyword>
<dbReference type="InterPro" id="IPR036116">
    <property type="entry name" value="FN3_sf"/>
</dbReference>
<comment type="subcellular location">
    <subcellularLocation>
        <location evidence="1">Membrane</location>
        <topology evidence="1">Single-pass type I membrane protein</topology>
    </subcellularLocation>
</comment>
<feature type="chain" id="PRO_5043337150" evidence="10">
    <location>
        <begin position="24"/>
        <end position="536"/>
    </location>
</feature>
<dbReference type="Proteomes" id="UP001178508">
    <property type="component" value="Chromosome 8"/>
</dbReference>
<evidence type="ECO:0000256" key="5">
    <source>
        <dbReference type="ARBA" id="ARBA00023136"/>
    </source>
</evidence>
<evidence type="ECO:0000256" key="7">
    <source>
        <dbReference type="ARBA" id="ARBA00023180"/>
    </source>
</evidence>
<dbReference type="PROSITE" id="PS50853">
    <property type="entry name" value="FN3"/>
    <property type="match status" value="1"/>
</dbReference>
<evidence type="ECO:0000256" key="9">
    <source>
        <dbReference type="SAM" id="Phobius"/>
    </source>
</evidence>
<evidence type="ECO:0000313" key="13">
    <source>
        <dbReference type="Proteomes" id="UP001178508"/>
    </source>
</evidence>
<accession>A0AAV1FR53</accession>
<evidence type="ECO:0000256" key="3">
    <source>
        <dbReference type="ARBA" id="ARBA00022729"/>
    </source>
</evidence>
<feature type="compositionally biased region" description="Basic and acidic residues" evidence="8">
    <location>
        <begin position="318"/>
        <end position="331"/>
    </location>
</feature>
<name>A0AAV1FR53_XYRNO</name>
<keyword evidence="5 9" id="KW-0472">Membrane</keyword>
<evidence type="ECO:0000256" key="4">
    <source>
        <dbReference type="ARBA" id="ARBA00022989"/>
    </source>
</evidence>
<dbReference type="GO" id="GO:0004896">
    <property type="term" value="F:cytokine receptor activity"/>
    <property type="evidence" value="ECO:0007669"/>
    <property type="project" value="InterPro"/>
</dbReference>
<organism evidence="12 13">
    <name type="scientific">Xyrichtys novacula</name>
    <name type="common">Pearly razorfish</name>
    <name type="synonym">Hemipteronotus novacula</name>
    <dbReference type="NCBI Taxonomy" id="13765"/>
    <lineage>
        <taxon>Eukaryota</taxon>
        <taxon>Metazoa</taxon>
        <taxon>Chordata</taxon>
        <taxon>Craniata</taxon>
        <taxon>Vertebrata</taxon>
        <taxon>Euteleostomi</taxon>
        <taxon>Actinopterygii</taxon>
        <taxon>Neopterygii</taxon>
        <taxon>Teleostei</taxon>
        <taxon>Neoteleostei</taxon>
        <taxon>Acanthomorphata</taxon>
        <taxon>Eupercaria</taxon>
        <taxon>Labriformes</taxon>
        <taxon>Labridae</taxon>
        <taxon>Xyrichtys</taxon>
    </lineage>
</organism>
<dbReference type="AlphaFoldDB" id="A0AAV1FR53"/>
<evidence type="ECO:0000256" key="2">
    <source>
        <dbReference type="ARBA" id="ARBA00022692"/>
    </source>
</evidence>
<dbReference type="GO" id="GO:0009897">
    <property type="term" value="C:external side of plasma membrane"/>
    <property type="evidence" value="ECO:0007669"/>
    <property type="project" value="TreeGrafter"/>
</dbReference>
<keyword evidence="2 9" id="KW-0812">Transmembrane</keyword>
<feature type="signal peptide" evidence="10">
    <location>
        <begin position="1"/>
        <end position="23"/>
    </location>
</feature>
<keyword evidence="13" id="KW-1185">Reference proteome</keyword>
<feature type="region of interest" description="Disordered" evidence="8">
    <location>
        <begin position="302"/>
        <end position="337"/>
    </location>
</feature>
<evidence type="ECO:0000256" key="6">
    <source>
        <dbReference type="ARBA" id="ARBA00023170"/>
    </source>
</evidence>
<protein>
    <submittedName>
        <fullName evidence="12">Interleukin 21 receptor, tandem duplicate 1</fullName>
    </submittedName>
</protein>
<dbReference type="InterPro" id="IPR013783">
    <property type="entry name" value="Ig-like_fold"/>
</dbReference>
<dbReference type="SUPFAM" id="SSF49265">
    <property type="entry name" value="Fibronectin type III"/>
    <property type="match status" value="1"/>
</dbReference>
<evidence type="ECO:0000256" key="8">
    <source>
        <dbReference type="SAM" id="MobiDB-lite"/>
    </source>
</evidence>